<dbReference type="EMBL" id="FN654822">
    <property type="protein sequence ID" value="CBY36685.1"/>
    <property type="molecule type" value="Genomic_DNA"/>
</dbReference>
<dbReference type="GO" id="GO:0005634">
    <property type="term" value="C:nucleus"/>
    <property type="evidence" value="ECO:0007669"/>
    <property type="project" value="UniProtKB-SubCell"/>
</dbReference>
<feature type="domain" description="C2H2-type" evidence="12">
    <location>
        <begin position="223"/>
        <end position="250"/>
    </location>
</feature>
<evidence type="ECO:0000256" key="7">
    <source>
        <dbReference type="ARBA" id="ARBA00023015"/>
    </source>
</evidence>
<evidence type="ECO:0000256" key="3">
    <source>
        <dbReference type="ARBA" id="ARBA00022723"/>
    </source>
</evidence>
<evidence type="ECO:0000259" key="12">
    <source>
        <dbReference type="PROSITE" id="PS50157"/>
    </source>
</evidence>
<dbReference type="AlphaFoldDB" id="E4YMH6"/>
<feature type="domain" description="C2H2-type" evidence="12">
    <location>
        <begin position="195"/>
        <end position="222"/>
    </location>
</feature>
<feature type="region of interest" description="Disordered" evidence="11">
    <location>
        <begin position="144"/>
        <end position="168"/>
    </location>
</feature>
<proteinExistence type="inferred from homology"/>
<dbReference type="PROSITE" id="PS50157">
    <property type="entry name" value="ZINC_FINGER_C2H2_2"/>
    <property type="match status" value="3"/>
</dbReference>
<evidence type="ECO:0000256" key="1">
    <source>
        <dbReference type="ARBA" id="ARBA00004123"/>
    </source>
</evidence>
<keyword evidence="8" id="KW-0804">Transcription</keyword>
<evidence type="ECO:0000313" key="13">
    <source>
        <dbReference type="EMBL" id="CBY36685.1"/>
    </source>
</evidence>
<evidence type="ECO:0000256" key="8">
    <source>
        <dbReference type="ARBA" id="ARBA00023163"/>
    </source>
</evidence>
<name>E4YMH6_OIKDI</name>
<comment type="subcellular location">
    <subcellularLocation>
        <location evidence="1">Nucleus</location>
    </subcellularLocation>
</comment>
<evidence type="ECO:0000256" key="10">
    <source>
        <dbReference type="PROSITE-ProRule" id="PRU00042"/>
    </source>
</evidence>
<evidence type="ECO:0000256" key="6">
    <source>
        <dbReference type="ARBA" id="ARBA00022833"/>
    </source>
</evidence>
<keyword evidence="4" id="KW-0677">Repeat</keyword>
<keyword evidence="9" id="KW-0539">Nucleus</keyword>
<organism evidence="13">
    <name type="scientific">Oikopleura dioica</name>
    <name type="common">Tunicate</name>
    <dbReference type="NCBI Taxonomy" id="34765"/>
    <lineage>
        <taxon>Eukaryota</taxon>
        <taxon>Metazoa</taxon>
        <taxon>Chordata</taxon>
        <taxon>Tunicata</taxon>
        <taxon>Appendicularia</taxon>
        <taxon>Copelata</taxon>
        <taxon>Oikopleuridae</taxon>
        <taxon>Oikopleura</taxon>
    </lineage>
</organism>
<dbReference type="InterPro" id="IPR036236">
    <property type="entry name" value="Znf_C2H2_sf"/>
</dbReference>
<keyword evidence="7" id="KW-0805">Transcription regulation</keyword>
<dbReference type="GO" id="GO:0000978">
    <property type="term" value="F:RNA polymerase II cis-regulatory region sequence-specific DNA binding"/>
    <property type="evidence" value="ECO:0007669"/>
    <property type="project" value="TreeGrafter"/>
</dbReference>
<comment type="similarity">
    <text evidence="2">Belongs to the krueppel C2H2-type zinc-finger protein family.</text>
</comment>
<dbReference type="GO" id="GO:0008270">
    <property type="term" value="F:zinc ion binding"/>
    <property type="evidence" value="ECO:0007669"/>
    <property type="project" value="UniProtKB-KW"/>
</dbReference>
<dbReference type="PANTHER" id="PTHR23235:SF155">
    <property type="entry name" value="EARLY GROWTH RESPONSE 4-RELATED"/>
    <property type="match status" value="1"/>
</dbReference>
<dbReference type="GO" id="GO:0000981">
    <property type="term" value="F:DNA-binding transcription factor activity, RNA polymerase II-specific"/>
    <property type="evidence" value="ECO:0007669"/>
    <property type="project" value="TreeGrafter"/>
</dbReference>
<keyword evidence="5 10" id="KW-0863">Zinc-finger</keyword>
<dbReference type="PROSITE" id="PS00028">
    <property type="entry name" value="ZINC_FINGER_C2H2_1"/>
    <property type="match status" value="1"/>
</dbReference>
<keyword evidence="6" id="KW-0862">Zinc</keyword>
<evidence type="ECO:0000256" key="5">
    <source>
        <dbReference type="ARBA" id="ARBA00022771"/>
    </source>
</evidence>
<dbReference type="SMART" id="SM00355">
    <property type="entry name" value="ZnF_C2H2"/>
    <property type="match status" value="3"/>
</dbReference>
<dbReference type="InterPro" id="IPR013087">
    <property type="entry name" value="Znf_C2H2_type"/>
</dbReference>
<feature type="domain" description="C2H2-type" evidence="12">
    <location>
        <begin position="251"/>
        <end position="269"/>
    </location>
</feature>
<dbReference type="PANTHER" id="PTHR23235">
    <property type="entry name" value="KRUEPPEL-LIKE TRANSCRIPTION FACTOR"/>
    <property type="match status" value="1"/>
</dbReference>
<reference evidence="13" key="1">
    <citation type="journal article" date="2010" name="Science">
        <title>Plasticity of animal genome architecture unmasked by rapid evolution of a pelagic tunicate.</title>
        <authorList>
            <person name="Denoeud F."/>
            <person name="Henriet S."/>
            <person name="Mungpakdee S."/>
            <person name="Aury J.M."/>
            <person name="Da Silva C."/>
            <person name="Brinkmann H."/>
            <person name="Mikhaleva J."/>
            <person name="Olsen L.C."/>
            <person name="Jubin C."/>
            <person name="Canestro C."/>
            <person name="Bouquet J.M."/>
            <person name="Danks G."/>
            <person name="Poulain J."/>
            <person name="Campsteijn C."/>
            <person name="Adamski M."/>
            <person name="Cross I."/>
            <person name="Yadetie F."/>
            <person name="Muffato M."/>
            <person name="Louis A."/>
            <person name="Butcher S."/>
            <person name="Tsagkogeorga G."/>
            <person name="Konrad A."/>
            <person name="Singh S."/>
            <person name="Jensen M.F."/>
            <person name="Cong E.H."/>
            <person name="Eikeseth-Otteraa H."/>
            <person name="Noel B."/>
            <person name="Anthouard V."/>
            <person name="Porcel B.M."/>
            <person name="Kachouri-Lafond R."/>
            <person name="Nishino A."/>
            <person name="Ugolini M."/>
            <person name="Chourrout P."/>
            <person name="Nishida H."/>
            <person name="Aasland R."/>
            <person name="Huzurbazar S."/>
            <person name="Westhof E."/>
            <person name="Delsuc F."/>
            <person name="Lehrach H."/>
            <person name="Reinhardt R."/>
            <person name="Weissenbach J."/>
            <person name="Roy S.W."/>
            <person name="Artiguenave F."/>
            <person name="Postlethwait J.H."/>
            <person name="Manak J.R."/>
            <person name="Thompson E.M."/>
            <person name="Jaillon O."/>
            <person name="Du Pasquier L."/>
            <person name="Boudinot P."/>
            <person name="Liberles D.A."/>
            <person name="Volff J.N."/>
            <person name="Philippe H."/>
            <person name="Lenhard B."/>
            <person name="Roest Crollius H."/>
            <person name="Wincker P."/>
            <person name="Chourrout D."/>
        </authorList>
    </citation>
    <scope>NUCLEOTIDE SEQUENCE [LARGE SCALE GENOMIC DNA]</scope>
</reference>
<sequence>MARATILMTMVDSSPEETHRKFGYPFIHSDHQEQQFHHHNSPPQNFTYPPIAIPFVFHQVIKPNPYYRHIQGQQYREQINPESQSDMAEESESEEIDVTDNDMEGNRMSQAAMLRSCISSETHSNSSMSNSFGANFEQLNLTTESGCSSPQRLITPPEGSSRTSSADSRTIFPGALRQVEEHGQYDPSQAANRKFECDYCPKRFVRKEEKLRHERSHTNERKYQCRFCNLRFLRADHRKGHEDTHSSFKKYKCEPCNKSFRRKDEFNRHCLRKICKRNKKDFQTEHNS</sequence>
<dbReference type="Gene3D" id="3.30.160.60">
    <property type="entry name" value="Classic Zinc Finger"/>
    <property type="match status" value="2"/>
</dbReference>
<evidence type="ECO:0000256" key="11">
    <source>
        <dbReference type="SAM" id="MobiDB-lite"/>
    </source>
</evidence>
<evidence type="ECO:0000256" key="4">
    <source>
        <dbReference type="ARBA" id="ARBA00022737"/>
    </source>
</evidence>
<dbReference type="SUPFAM" id="SSF57667">
    <property type="entry name" value="beta-beta-alpha zinc fingers"/>
    <property type="match status" value="2"/>
</dbReference>
<evidence type="ECO:0000256" key="9">
    <source>
        <dbReference type="ARBA" id="ARBA00023242"/>
    </source>
</evidence>
<gene>
    <name evidence="13" type="ORF">GSOID_T00029711001</name>
</gene>
<accession>E4YMH6</accession>
<dbReference type="Proteomes" id="UP000011014">
    <property type="component" value="Unassembled WGS sequence"/>
</dbReference>
<keyword evidence="3" id="KW-0479">Metal-binding</keyword>
<protein>
    <recommendedName>
        <fullName evidence="12">C2H2-type domain-containing protein</fullName>
    </recommendedName>
</protein>
<evidence type="ECO:0000256" key="2">
    <source>
        <dbReference type="ARBA" id="ARBA00006991"/>
    </source>
</evidence>